<accession>A0A8H4L6E4</accession>
<feature type="compositionally biased region" description="Basic and acidic residues" evidence="1">
    <location>
        <begin position="58"/>
        <end position="69"/>
    </location>
</feature>
<gene>
    <name evidence="2" type="ORF">FALBO_11162</name>
</gene>
<sequence length="69" mass="7854">MTTPGARRPNLRQGLDRDVYQILKKLEDSNDGKPLKSVSAVYDAIKRSNSSLSRQKKRPLEDSIDRVLQ</sequence>
<keyword evidence="3" id="KW-1185">Reference proteome</keyword>
<comment type="caution">
    <text evidence="2">The sequence shown here is derived from an EMBL/GenBank/DDBJ whole genome shotgun (WGS) entry which is preliminary data.</text>
</comment>
<evidence type="ECO:0000313" key="3">
    <source>
        <dbReference type="Proteomes" id="UP000554235"/>
    </source>
</evidence>
<dbReference type="EMBL" id="JAADYS010001602">
    <property type="protein sequence ID" value="KAF4462028.1"/>
    <property type="molecule type" value="Genomic_DNA"/>
</dbReference>
<feature type="non-terminal residue" evidence="2">
    <location>
        <position position="69"/>
    </location>
</feature>
<dbReference type="Proteomes" id="UP000554235">
    <property type="component" value="Unassembled WGS sequence"/>
</dbReference>
<feature type="region of interest" description="Disordered" evidence="1">
    <location>
        <begin position="47"/>
        <end position="69"/>
    </location>
</feature>
<name>A0A8H4L6E4_9HYPO</name>
<reference evidence="2 3" key="1">
    <citation type="submission" date="2020-01" db="EMBL/GenBank/DDBJ databases">
        <title>Identification and distribution of gene clusters putatively required for synthesis of sphingolipid metabolism inhibitors in phylogenetically diverse species of the filamentous fungus Fusarium.</title>
        <authorList>
            <person name="Kim H.-S."/>
            <person name="Busman M."/>
            <person name="Brown D.W."/>
            <person name="Divon H."/>
            <person name="Uhlig S."/>
            <person name="Proctor R.H."/>
        </authorList>
    </citation>
    <scope>NUCLEOTIDE SEQUENCE [LARGE SCALE GENOMIC DNA]</scope>
    <source>
        <strain evidence="2 3">NRRL 20459</strain>
    </source>
</reference>
<protein>
    <submittedName>
        <fullName evidence="2">Ribosome biogenesis ATPase RIX7</fullName>
    </submittedName>
</protein>
<dbReference type="OrthoDB" id="27435at2759"/>
<proteinExistence type="predicted"/>
<dbReference type="AlphaFoldDB" id="A0A8H4L6E4"/>
<evidence type="ECO:0000256" key="1">
    <source>
        <dbReference type="SAM" id="MobiDB-lite"/>
    </source>
</evidence>
<evidence type="ECO:0000313" key="2">
    <source>
        <dbReference type="EMBL" id="KAF4462028.1"/>
    </source>
</evidence>
<organism evidence="2 3">
    <name type="scientific">Fusarium albosuccineum</name>
    <dbReference type="NCBI Taxonomy" id="1237068"/>
    <lineage>
        <taxon>Eukaryota</taxon>
        <taxon>Fungi</taxon>
        <taxon>Dikarya</taxon>
        <taxon>Ascomycota</taxon>
        <taxon>Pezizomycotina</taxon>
        <taxon>Sordariomycetes</taxon>
        <taxon>Hypocreomycetidae</taxon>
        <taxon>Hypocreales</taxon>
        <taxon>Nectriaceae</taxon>
        <taxon>Fusarium</taxon>
        <taxon>Fusarium decemcellulare species complex</taxon>
    </lineage>
</organism>